<dbReference type="InterPro" id="IPR012093">
    <property type="entry name" value="Pirin"/>
</dbReference>
<dbReference type="GO" id="GO:0046872">
    <property type="term" value="F:metal ion binding"/>
    <property type="evidence" value="ECO:0007669"/>
    <property type="project" value="UniProtKB-KW"/>
</dbReference>
<feature type="binding site" evidence="2">
    <location>
        <position position="119"/>
    </location>
    <ligand>
        <name>Fe cation</name>
        <dbReference type="ChEBI" id="CHEBI:24875"/>
    </ligand>
</feature>
<organism evidence="6 7">
    <name type="scientific">Kaistia soli DSM 19436</name>
    <dbReference type="NCBI Taxonomy" id="1122133"/>
    <lineage>
        <taxon>Bacteria</taxon>
        <taxon>Pseudomonadati</taxon>
        <taxon>Pseudomonadota</taxon>
        <taxon>Alphaproteobacteria</taxon>
        <taxon>Hyphomicrobiales</taxon>
        <taxon>Kaistiaceae</taxon>
        <taxon>Kaistia</taxon>
    </lineage>
</organism>
<keyword evidence="2" id="KW-0408">Iron</keyword>
<dbReference type="CDD" id="cd02247">
    <property type="entry name" value="cupin_pirin_C"/>
    <property type="match status" value="1"/>
</dbReference>
<gene>
    <name evidence="6" type="ORF">SAMN02745157_0826</name>
</gene>
<dbReference type="InterPro" id="IPR011051">
    <property type="entry name" value="RmlC_Cupin_sf"/>
</dbReference>
<dbReference type="CDD" id="cd02909">
    <property type="entry name" value="cupin_pirin_N"/>
    <property type="match status" value="1"/>
</dbReference>
<dbReference type="OrthoDB" id="9780903at2"/>
<dbReference type="PIRSF" id="PIRSF006232">
    <property type="entry name" value="Pirin"/>
    <property type="match status" value="1"/>
</dbReference>
<comment type="cofactor">
    <cofactor evidence="2">
        <name>Fe cation</name>
        <dbReference type="ChEBI" id="CHEBI:24875"/>
    </cofactor>
    <text evidence="2">Binds 1 Fe cation per subunit.</text>
</comment>
<keyword evidence="2" id="KW-0479">Metal-binding</keyword>
<evidence type="ECO:0000256" key="3">
    <source>
        <dbReference type="RuleBase" id="RU003457"/>
    </source>
</evidence>
<evidence type="ECO:0000256" key="1">
    <source>
        <dbReference type="ARBA" id="ARBA00008416"/>
    </source>
</evidence>
<dbReference type="PANTHER" id="PTHR13903">
    <property type="entry name" value="PIRIN-RELATED"/>
    <property type="match status" value="1"/>
</dbReference>
<feature type="binding site" evidence="2">
    <location>
        <position position="117"/>
    </location>
    <ligand>
        <name>Fe cation</name>
        <dbReference type="ChEBI" id="CHEBI:24875"/>
    </ligand>
</feature>
<feature type="binding site" evidence="2">
    <location>
        <position position="75"/>
    </location>
    <ligand>
        <name>Fe cation</name>
        <dbReference type="ChEBI" id="CHEBI:24875"/>
    </ligand>
</feature>
<dbReference type="InterPro" id="IPR003829">
    <property type="entry name" value="Pirin_N_dom"/>
</dbReference>
<evidence type="ECO:0000313" key="6">
    <source>
        <dbReference type="EMBL" id="SHE73917.1"/>
    </source>
</evidence>
<dbReference type="InterPro" id="IPR008778">
    <property type="entry name" value="Pirin_C_dom"/>
</dbReference>
<dbReference type="PANTHER" id="PTHR13903:SF8">
    <property type="entry name" value="PIRIN"/>
    <property type="match status" value="1"/>
</dbReference>
<keyword evidence="7" id="KW-1185">Reference proteome</keyword>
<dbReference type="EMBL" id="FQUP01000001">
    <property type="protein sequence ID" value="SHE73917.1"/>
    <property type="molecule type" value="Genomic_DNA"/>
</dbReference>
<evidence type="ECO:0000313" key="7">
    <source>
        <dbReference type="Proteomes" id="UP000184485"/>
    </source>
</evidence>
<dbReference type="Pfam" id="PF02678">
    <property type="entry name" value="Pirin"/>
    <property type="match status" value="1"/>
</dbReference>
<evidence type="ECO:0008006" key="8">
    <source>
        <dbReference type="Google" id="ProtNLM"/>
    </source>
</evidence>
<dbReference type="Pfam" id="PF05726">
    <property type="entry name" value="Pirin_C"/>
    <property type="match status" value="1"/>
</dbReference>
<dbReference type="Proteomes" id="UP000184485">
    <property type="component" value="Unassembled WGS sequence"/>
</dbReference>
<sequence length="307" mass="33397">MSGASDKDPVFGDAASSDAVELVVVPRTADIGGFLVRRALPTAKRRMIGPFIFLDQMGPGDFPSGEGLDVRPHPHIGLATVTYLFDGEIIHRDSTGVEAAVRPGDVNWMTAGRGIAHSERSSEAFRHSANDRRLSGLQTWVALPKTHEEVAPRFHHHDGASLPEIEAGGAKVRLIIGEAWGENSPVETFSDTIYAELVLQPGSSVPIDPAHVERGLYLFEGEIEIAGDVFEAGRLLVLRPGDPITVRARSASRLLLVGGAPMDGPRHIWWNFVSSSKERIDQAKAEWKAGRFDKVFGDESEFIPLPE</sequence>
<accession>A0A1M4VY87</accession>
<dbReference type="AlphaFoldDB" id="A0A1M4VY87"/>
<dbReference type="Gene3D" id="2.60.120.10">
    <property type="entry name" value="Jelly Rolls"/>
    <property type="match status" value="2"/>
</dbReference>
<dbReference type="SUPFAM" id="SSF51182">
    <property type="entry name" value="RmlC-like cupins"/>
    <property type="match status" value="1"/>
</dbReference>
<feature type="domain" description="Pirin N-terminal" evidence="4">
    <location>
        <begin position="35"/>
        <end position="141"/>
    </location>
</feature>
<feature type="binding site" evidence="2">
    <location>
        <position position="73"/>
    </location>
    <ligand>
        <name>Fe cation</name>
        <dbReference type="ChEBI" id="CHEBI:24875"/>
    </ligand>
</feature>
<comment type="similarity">
    <text evidence="1 3">Belongs to the pirin family.</text>
</comment>
<name>A0A1M4VY87_9HYPH</name>
<reference evidence="6 7" key="1">
    <citation type="submission" date="2016-11" db="EMBL/GenBank/DDBJ databases">
        <authorList>
            <person name="Jaros S."/>
            <person name="Januszkiewicz K."/>
            <person name="Wedrychowicz H."/>
        </authorList>
    </citation>
    <scope>NUCLEOTIDE SEQUENCE [LARGE SCALE GENOMIC DNA]</scope>
    <source>
        <strain evidence="6 7">DSM 19436</strain>
    </source>
</reference>
<feature type="domain" description="Pirin C-terminal" evidence="5">
    <location>
        <begin position="194"/>
        <end position="293"/>
    </location>
</feature>
<dbReference type="InterPro" id="IPR014710">
    <property type="entry name" value="RmlC-like_jellyroll"/>
</dbReference>
<protein>
    <recommendedName>
        <fullName evidence="8">Pirin</fullName>
    </recommendedName>
</protein>
<evidence type="ECO:0000256" key="2">
    <source>
        <dbReference type="PIRSR" id="PIRSR006232-1"/>
    </source>
</evidence>
<proteinExistence type="inferred from homology"/>
<evidence type="ECO:0000259" key="5">
    <source>
        <dbReference type="Pfam" id="PF05726"/>
    </source>
</evidence>
<evidence type="ECO:0000259" key="4">
    <source>
        <dbReference type="Pfam" id="PF02678"/>
    </source>
</evidence>
<dbReference type="RefSeq" id="WP_073051487.1">
    <property type="nucleotide sequence ID" value="NZ_FQUP01000001.1"/>
</dbReference>